<evidence type="ECO:0000313" key="3">
    <source>
        <dbReference type="Proteomes" id="UP000282084"/>
    </source>
</evidence>
<accession>A0A495VTC2</accession>
<dbReference type="EMBL" id="RBXO01000001">
    <property type="protein sequence ID" value="RKT52641.1"/>
    <property type="molecule type" value="Genomic_DNA"/>
</dbReference>
<evidence type="ECO:0008006" key="4">
    <source>
        <dbReference type="Google" id="ProtNLM"/>
    </source>
</evidence>
<keyword evidence="3" id="KW-1185">Reference proteome</keyword>
<dbReference type="OrthoDB" id="3656083at2"/>
<feature type="chain" id="PRO_5038989397" description="Lipoprotein" evidence="1">
    <location>
        <begin position="20"/>
        <end position="463"/>
    </location>
</feature>
<gene>
    <name evidence="2" type="ORF">C8E97_1164</name>
</gene>
<keyword evidence="1" id="KW-0732">Signal</keyword>
<proteinExistence type="predicted"/>
<evidence type="ECO:0000313" key="2">
    <source>
        <dbReference type="EMBL" id="RKT52641.1"/>
    </source>
</evidence>
<sequence>MRWVAFAVVGLLLAGCGTAPVRTSAPELTIGGRPVVDAQGLQMRAEAELSYTLNFGYVARAGSEAVNCWFARTGAKSEVDTRLWCGPVQVPGTAAATDWVPVPLKEVESGAAGVRLEVQPPQVPELGSRSTPVGKLVRTDGREAEADQGVGEAGPDFLAVLPDDGRAVGEASGVIRDDQLAVRITGFGSPESWATPKGDLRAEHGVRLRVLRLAVERLTVTDSAFGQTPWAGWEPQLPELALQVPGRRHQLPIDRLPENGSVFVVYTVPDGDGGVADRADDGGLGGEQLVLTTVGAKSLEQRVAVPSGTARADAPAVLRRDGDTAVSVTQRVRLGDRDGSLEVQRARLGRQRPVSADGQYALATASAPDKGLLELRLLGKDLPQVAGAPVMKDFVAVTLPDGSRAPLVGARYGGDTFPVAVVVEVPGDVRSVNVSVVPGKVTLPVLGEVELSGGEPVGVPLDF</sequence>
<name>A0A495VTC2_9PSEU</name>
<dbReference type="PROSITE" id="PS51257">
    <property type="entry name" value="PROKAR_LIPOPROTEIN"/>
    <property type="match status" value="1"/>
</dbReference>
<dbReference type="Proteomes" id="UP000282084">
    <property type="component" value="Unassembled WGS sequence"/>
</dbReference>
<feature type="signal peptide" evidence="1">
    <location>
        <begin position="1"/>
        <end position="19"/>
    </location>
</feature>
<dbReference type="RefSeq" id="WP_121002342.1">
    <property type="nucleotide sequence ID" value="NZ_RBXO01000001.1"/>
</dbReference>
<protein>
    <recommendedName>
        <fullName evidence="4">Lipoprotein</fullName>
    </recommendedName>
</protein>
<dbReference type="AlphaFoldDB" id="A0A495VTC2"/>
<reference evidence="2 3" key="1">
    <citation type="submission" date="2018-10" db="EMBL/GenBank/DDBJ databases">
        <title>Sequencing the genomes of 1000 actinobacteria strains.</title>
        <authorList>
            <person name="Klenk H.-P."/>
        </authorList>
    </citation>
    <scope>NUCLEOTIDE SEQUENCE [LARGE SCALE GENOMIC DNA]</scope>
    <source>
        <strain evidence="2 3">DSM 43800</strain>
    </source>
</reference>
<organism evidence="2 3">
    <name type="scientific">Saccharothrix australiensis</name>
    <dbReference type="NCBI Taxonomy" id="2072"/>
    <lineage>
        <taxon>Bacteria</taxon>
        <taxon>Bacillati</taxon>
        <taxon>Actinomycetota</taxon>
        <taxon>Actinomycetes</taxon>
        <taxon>Pseudonocardiales</taxon>
        <taxon>Pseudonocardiaceae</taxon>
        <taxon>Saccharothrix</taxon>
    </lineage>
</organism>
<comment type="caution">
    <text evidence="2">The sequence shown here is derived from an EMBL/GenBank/DDBJ whole genome shotgun (WGS) entry which is preliminary data.</text>
</comment>
<evidence type="ECO:0000256" key="1">
    <source>
        <dbReference type="SAM" id="SignalP"/>
    </source>
</evidence>